<feature type="coiled-coil region" evidence="4">
    <location>
        <begin position="246"/>
        <end position="273"/>
    </location>
</feature>
<evidence type="ECO:0000313" key="6">
    <source>
        <dbReference type="EMBL" id="MBO1322439.1"/>
    </source>
</evidence>
<reference evidence="6" key="1">
    <citation type="submission" date="2021-03" db="EMBL/GenBank/DDBJ databases">
        <authorList>
            <person name="Wang G."/>
        </authorList>
    </citation>
    <scope>NUCLEOTIDE SEQUENCE</scope>
    <source>
        <strain evidence="6">KCTC 12899</strain>
    </source>
</reference>
<comment type="caution">
    <text evidence="6">The sequence shown here is derived from an EMBL/GenBank/DDBJ whole genome shotgun (WGS) entry which is preliminary data.</text>
</comment>
<evidence type="ECO:0000313" key="7">
    <source>
        <dbReference type="Proteomes" id="UP000664417"/>
    </source>
</evidence>
<dbReference type="InterPro" id="IPR003115">
    <property type="entry name" value="ParB_N"/>
</dbReference>
<dbReference type="Gene3D" id="3.90.1530.30">
    <property type="match status" value="1"/>
</dbReference>
<dbReference type="Gene3D" id="1.10.10.2830">
    <property type="match status" value="1"/>
</dbReference>
<name>A0A8J7U6Y7_9BACT</name>
<dbReference type="InterPro" id="IPR050336">
    <property type="entry name" value="Chromosome_partition/occlusion"/>
</dbReference>
<evidence type="ECO:0000259" key="5">
    <source>
        <dbReference type="SMART" id="SM00470"/>
    </source>
</evidence>
<dbReference type="AlphaFoldDB" id="A0A8J7U6Y7"/>
<dbReference type="Pfam" id="PF17762">
    <property type="entry name" value="HTH_ParB"/>
    <property type="match status" value="1"/>
</dbReference>
<sequence>MSARRGLPTTKKMRHSAHYVDNLITERDGGVVGRNLPLSQIFPNPDQPRKDMGDLESLTLSIKEQGVLEPILVNKEDNRYRIISGERRFRASTAAGLEMIPCVIKNLDENQILEIALVENLQRKDLHPFEEADGLHVLLKKFNYTHEHIAKKIGKSRSSVTEMLTLTNLTEEVREAALAAEITAKTMLLGVARLETLEEQLAMIQRIAQGAGREEVRRAAKKQDKAKPFVFKYRPRNKAFNFSMRFKKTEVEADELIEALEQVLADLKTQQREAE</sequence>
<dbReference type="PANTHER" id="PTHR33375:SF1">
    <property type="entry name" value="CHROMOSOME-PARTITIONING PROTEIN PARB-RELATED"/>
    <property type="match status" value="1"/>
</dbReference>
<proteinExistence type="inferred from homology"/>
<dbReference type="CDD" id="cd16393">
    <property type="entry name" value="SPO0J_N"/>
    <property type="match status" value="1"/>
</dbReference>
<dbReference type="GO" id="GO:0005694">
    <property type="term" value="C:chromosome"/>
    <property type="evidence" value="ECO:0007669"/>
    <property type="project" value="TreeGrafter"/>
</dbReference>
<dbReference type="InterPro" id="IPR004437">
    <property type="entry name" value="ParB/RepB/Spo0J"/>
</dbReference>
<dbReference type="GO" id="GO:0045881">
    <property type="term" value="P:positive regulation of sporulation resulting in formation of a cellular spore"/>
    <property type="evidence" value="ECO:0007669"/>
    <property type="project" value="TreeGrafter"/>
</dbReference>
<keyword evidence="3" id="KW-0238">DNA-binding</keyword>
<dbReference type="Proteomes" id="UP000664417">
    <property type="component" value="Unassembled WGS sequence"/>
</dbReference>
<dbReference type="GO" id="GO:0007059">
    <property type="term" value="P:chromosome segregation"/>
    <property type="evidence" value="ECO:0007669"/>
    <property type="project" value="UniProtKB-KW"/>
</dbReference>
<dbReference type="GO" id="GO:0003677">
    <property type="term" value="F:DNA binding"/>
    <property type="evidence" value="ECO:0007669"/>
    <property type="project" value="UniProtKB-KW"/>
</dbReference>
<accession>A0A8J7U6Y7</accession>
<dbReference type="NCBIfam" id="TIGR00180">
    <property type="entry name" value="parB_part"/>
    <property type="match status" value="1"/>
</dbReference>
<protein>
    <submittedName>
        <fullName evidence="6">ParB/RepB/Spo0J family partition protein</fullName>
    </submittedName>
</protein>
<keyword evidence="4" id="KW-0175">Coiled coil</keyword>
<dbReference type="PANTHER" id="PTHR33375">
    <property type="entry name" value="CHROMOSOME-PARTITIONING PROTEIN PARB-RELATED"/>
    <property type="match status" value="1"/>
</dbReference>
<dbReference type="InterPro" id="IPR036086">
    <property type="entry name" value="ParB/Sulfiredoxin_sf"/>
</dbReference>
<dbReference type="SMART" id="SM00470">
    <property type="entry name" value="ParB"/>
    <property type="match status" value="1"/>
</dbReference>
<evidence type="ECO:0000256" key="2">
    <source>
        <dbReference type="ARBA" id="ARBA00022829"/>
    </source>
</evidence>
<dbReference type="InterPro" id="IPR041468">
    <property type="entry name" value="HTH_ParB/Spo0J"/>
</dbReference>
<dbReference type="SUPFAM" id="SSF110849">
    <property type="entry name" value="ParB/Sulfiredoxin"/>
    <property type="match status" value="1"/>
</dbReference>
<dbReference type="Pfam" id="PF02195">
    <property type="entry name" value="ParB_N"/>
    <property type="match status" value="1"/>
</dbReference>
<feature type="domain" description="ParB-like N-terminal" evidence="5">
    <location>
        <begin position="34"/>
        <end position="121"/>
    </location>
</feature>
<gene>
    <name evidence="6" type="ORF">J3U88_28460</name>
</gene>
<evidence type="ECO:0000256" key="4">
    <source>
        <dbReference type="SAM" id="Coils"/>
    </source>
</evidence>
<comment type="similarity">
    <text evidence="1">Belongs to the ParB family.</text>
</comment>
<dbReference type="FunFam" id="3.90.1530.30:FF:000001">
    <property type="entry name" value="Chromosome partitioning protein ParB"/>
    <property type="match status" value="1"/>
</dbReference>
<keyword evidence="2" id="KW-0159">Chromosome partition</keyword>
<dbReference type="EMBL" id="JAFREP010000037">
    <property type="protein sequence ID" value="MBO1322439.1"/>
    <property type="molecule type" value="Genomic_DNA"/>
</dbReference>
<evidence type="ECO:0000256" key="3">
    <source>
        <dbReference type="ARBA" id="ARBA00023125"/>
    </source>
</evidence>
<keyword evidence="7" id="KW-1185">Reference proteome</keyword>
<evidence type="ECO:0000256" key="1">
    <source>
        <dbReference type="ARBA" id="ARBA00006295"/>
    </source>
</evidence>
<dbReference type="FunFam" id="1.10.10.2830:FF:000001">
    <property type="entry name" value="Chromosome partitioning protein ParB"/>
    <property type="match status" value="1"/>
</dbReference>
<dbReference type="RefSeq" id="WP_207862412.1">
    <property type="nucleotide sequence ID" value="NZ_JAFREP010000037.1"/>
</dbReference>
<organism evidence="6 7">
    <name type="scientific">Acanthopleuribacter pedis</name>
    <dbReference type="NCBI Taxonomy" id="442870"/>
    <lineage>
        <taxon>Bacteria</taxon>
        <taxon>Pseudomonadati</taxon>
        <taxon>Acidobacteriota</taxon>
        <taxon>Holophagae</taxon>
        <taxon>Acanthopleuribacterales</taxon>
        <taxon>Acanthopleuribacteraceae</taxon>
        <taxon>Acanthopleuribacter</taxon>
    </lineage>
</organism>